<dbReference type="PaxDb" id="121845-A0A1S4ER89"/>
<dbReference type="STRING" id="121845.A0A1S4ER89"/>
<organism evidence="2 3">
    <name type="scientific">Diaphorina citri</name>
    <name type="common">Asian citrus psyllid</name>
    <dbReference type="NCBI Taxonomy" id="121845"/>
    <lineage>
        <taxon>Eukaryota</taxon>
        <taxon>Metazoa</taxon>
        <taxon>Ecdysozoa</taxon>
        <taxon>Arthropoda</taxon>
        <taxon>Hexapoda</taxon>
        <taxon>Insecta</taxon>
        <taxon>Pterygota</taxon>
        <taxon>Neoptera</taxon>
        <taxon>Paraneoptera</taxon>
        <taxon>Hemiptera</taxon>
        <taxon>Sternorrhyncha</taxon>
        <taxon>Psylloidea</taxon>
        <taxon>Psyllidae</taxon>
        <taxon>Diaphorininae</taxon>
        <taxon>Diaphorina</taxon>
    </lineage>
</organism>
<proteinExistence type="predicted"/>
<dbReference type="GeneID" id="108254200"/>
<feature type="compositionally biased region" description="Basic and acidic residues" evidence="1">
    <location>
        <begin position="80"/>
        <end position="102"/>
    </location>
</feature>
<feature type="region of interest" description="Disordered" evidence="1">
    <location>
        <begin position="78"/>
        <end position="136"/>
    </location>
</feature>
<evidence type="ECO:0000313" key="2">
    <source>
        <dbReference type="Proteomes" id="UP000079169"/>
    </source>
</evidence>
<name>A0A1S4ER89_DIACI</name>
<dbReference type="AlphaFoldDB" id="A0A1S4ER89"/>
<reference evidence="3" key="1">
    <citation type="submission" date="2025-08" db="UniProtKB">
        <authorList>
            <consortium name="RefSeq"/>
        </authorList>
    </citation>
    <scope>IDENTIFICATION</scope>
</reference>
<keyword evidence="2" id="KW-1185">Reference proteome</keyword>
<evidence type="ECO:0000256" key="1">
    <source>
        <dbReference type="SAM" id="MobiDB-lite"/>
    </source>
</evidence>
<evidence type="ECO:0000313" key="3">
    <source>
        <dbReference type="RefSeq" id="XP_017304688.1"/>
    </source>
</evidence>
<gene>
    <name evidence="3" type="primary">LOC108254200</name>
</gene>
<dbReference type="KEGG" id="dci:108254200"/>
<feature type="non-terminal residue" evidence="3">
    <location>
        <position position="136"/>
    </location>
</feature>
<feature type="compositionally biased region" description="Polar residues" evidence="1">
    <location>
        <begin position="103"/>
        <end position="128"/>
    </location>
</feature>
<dbReference type="Proteomes" id="UP000079169">
    <property type="component" value="Unplaced"/>
</dbReference>
<dbReference type="RefSeq" id="XP_017304688.1">
    <property type="nucleotide sequence ID" value="XM_017449199.1"/>
</dbReference>
<accession>A0A1S4ER89</accession>
<protein>
    <submittedName>
        <fullName evidence="3">Uncharacterized protein LOC108254200</fullName>
    </submittedName>
</protein>
<sequence length="136" mass="15941">MYYENTAKQVYYLPTRVVHSESVQLLTLPMTLEYRYFQSTPQESADISHFWRRTCMLNKQFNTEQLARTLDFEYDQVPSRQHEMRSEGLRSDGRSQDLRNDGLRSQNLGNNGLRSDGLRSQNSGNNGLRSEDLRNN</sequence>